<gene>
    <name evidence="1" type="ORF">PDIG_61760</name>
</gene>
<dbReference type="Proteomes" id="UP000009882">
    <property type="component" value="Unassembled WGS sequence"/>
</dbReference>
<reference evidence="2" key="1">
    <citation type="journal article" date="2012" name="BMC Genomics">
        <title>Genome sequence of the necrotrophic fungus Penicillium digitatum, the main postharvest pathogen of citrus.</title>
        <authorList>
            <person name="Marcet-Houben M."/>
            <person name="Ballester A.-R."/>
            <person name="de la Fuente B."/>
            <person name="Harries E."/>
            <person name="Marcos J.F."/>
            <person name="Gonzalez-Candelas L."/>
            <person name="Gabaldon T."/>
        </authorList>
    </citation>
    <scope>NUCLEOTIDE SEQUENCE [LARGE SCALE GENOMIC DNA]</scope>
    <source>
        <strain evidence="2">PHI26 / CECT 20796</strain>
    </source>
</reference>
<dbReference type="HOGENOM" id="CLU_2813183_0_0_1"/>
<evidence type="ECO:0000313" key="2">
    <source>
        <dbReference type="Proteomes" id="UP000009882"/>
    </source>
</evidence>
<dbReference type="AlphaFoldDB" id="K9G8J8"/>
<organism evidence="1 2">
    <name type="scientific">Penicillium digitatum (strain PHI26 / CECT 20796)</name>
    <name type="common">Green mold</name>
    <dbReference type="NCBI Taxonomy" id="1170229"/>
    <lineage>
        <taxon>Eukaryota</taxon>
        <taxon>Fungi</taxon>
        <taxon>Dikarya</taxon>
        <taxon>Ascomycota</taxon>
        <taxon>Pezizomycotina</taxon>
        <taxon>Eurotiomycetes</taxon>
        <taxon>Eurotiomycetidae</taxon>
        <taxon>Eurotiales</taxon>
        <taxon>Aspergillaceae</taxon>
        <taxon>Penicillium</taxon>
    </lineage>
</organism>
<dbReference type="EMBL" id="AKCT01000241">
    <property type="protein sequence ID" value="EKV09566.1"/>
    <property type="molecule type" value="Genomic_DNA"/>
</dbReference>
<name>K9G8J8_PEND2</name>
<keyword evidence="2" id="KW-1185">Reference proteome</keyword>
<dbReference type="InParanoid" id="K9G8J8"/>
<accession>K9G8J8</accession>
<sequence>MLQVGHYLHALFSKAKYSLNLGSTIFQMIGALKSVLMDGPLMKLAFDGLKNYSFHRLIHGQKVNIDF</sequence>
<protein>
    <submittedName>
        <fullName evidence="1">Uncharacterized protein</fullName>
    </submittedName>
</protein>
<comment type="caution">
    <text evidence="1">The sequence shown here is derived from an EMBL/GenBank/DDBJ whole genome shotgun (WGS) entry which is preliminary data.</text>
</comment>
<evidence type="ECO:0000313" key="1">
    <source>
        <dbReference type="EMBL" id="EKV09566.1"/>
    </source>
</evidence>
<proteinExistence type="predicted"/>